<dbReference type="Pfam" id="PF03929">
    <property type="entry name" value="PepSY_TM"/>
    <property type="match status" value="1"/>
</dbReference>
<feature type="transmembrane region" description="Helical" evidence="1">
    <location>
        <begin position="406"/>
        <end position="430"/>
    </location>
</feature>
<name>A0A2S6H6I3_9GAMM</name>
<dbReference type="OrthoDB" id="7238323at2"/>
<evidence type="ECO:0000313" key="3">
    <source>
        <dbReference type="Proteomes" id="UP000238071"/>
    </source>
</evidence>
<dbReference type="Proteomes" id="UP000238071">
    <property type="component" value="Unassembled WGS sequence"/>
</dbReference>
<organism evidence="2 3">
    <name type="scientific">Methylobacter tundripaludum</name>
    <dbReference type="NCBI Taxonomy" id="173365"/>
    <lineage>
        <taxon>Bacteria</taxon>
        <taxon>Pseudomonadati</taxon>
        <taxon>Pseudomonadota</taxon>
        <taxon>Gammaproteobacteria</taxon>
        <taxon>Methylococcales</taxon>
        <taxon>Methylococcaceae</taxon>
        <taxon>Methylobacter</taxon>
    </lineage>
</organism>
<dbReference type="PANTHER" id="PTHR34219">
    <property type="entry name" value="IRON-REGULATED INNER MEMBRANE PROTEIN-RELATED"/>
    <property type="match status" value="1"/>
</dbReference>
<dbReference type="AlphaFoldDB" id="A0A2S6H6I3"/>
<proteinExistence type="predicted"/>
<gene>
    <name evidence="2" type="ORF">B0F88_10273</name>
</gene>
<dbReference type="InterPro" id="IPR005625">
    <property type="entry name" value="PepSY-ass_TM"/>
</dbReference>
<feature type="transmembrane region" description="Helical" evidence="1">
    <location>
        <begin position="44"/>
        <end position="66"/>
    </location>
</feature>
<feature type="transmembrane region" description="Helical" evidence="1">
    <location>
        <begin position="184"/>
        <end position="208"/>
    </location>
</feature>
<reference evidence="2 3" key="1">
    <citation type="submission" date="2018-02" db="EMBL/GenBank/DDBJ databases">
        <title>Subsurface microbial communities from deep shales in Ohio and West Virginia, USA.</title>
        <authorList>
            <person name="Wrighton K."/>
        </authorList>
    </citation>
    <scope>NUCLEOTIDE SEQUENCE [LARGE SCALE GENOMIC DNA]</scope>
    <source>
        <strain evidence="2 3">OWC-G53F</strain>
    </source>
</reference>
<keyword evidence="1" id="KW-0812">Transmembrane</keyword>
<comment type="caution">
    <text evidence="2">The sequence shown here is derived from an EMBL/GenBank/DDBJ whole genome shotgun (WGS) entry which is preliminary data.</text>
</comment>
<accession>A0A2S6H6I3</accession>
<keyword evidence="1" id="KW-1133">Transmembrane helix</keyword>
<keyword evidence="1" id="KW-0472">Membrane</keyword>
<sequence>MFAYCSGIGQTVPLSAKAGFCAGKGIMTARGWRVRPFLAKVHRYAGLGMALFLIVSGLTGALLAFYHELDQALNPGLFRVQERRTAALGPDALVAAVQKAYPNTQVSFLALHRADRESVHVRLSPGNQSADGKPNVPDIDEVYLDPYDGRILGGRQTDALRADRIHLMPFLYGLHRSMHLPERWGVWLMGLVALTWMFDCLVGVYLTLPSYRNPKTSACRTVGYSTERNWRQRWKPAWLIKRGAGAPRLNFDLHRAGGLWLWGMLFTLAMSGAYFNLAQEVFRPVVSLFGTLSPNPVQALPKRSGVQPAPQLSFEAAIERARTLLPEQARGMQPDFVGYMPAQGVYRVGFQEQGRGESAFILGFEQVFVDADTSQLRGRRGYGSGTPSDKFLAWQFPLHSGQVLGLPGRIVVCITGLATVMLSITGVLIWNRKRKSRGRAAQPVSR</sequence>
<evidence type="ECO:0000256" key="1">
    <source>
        <dbReference type="SAM" id="Phobius"/>
    </source>
</evidence>
<evidence type="ECO:0000313" key="2">
    <source>
        <dbReference type="EMBL" id="PPK73094.1"/>
    </source>
</evidence>
<dbReference type="EMBL" id="PTIY01000002">
    <property type="protein sequence ID" value="PPK73094.1"/>
    <property type="molecule type" value="Genomic_DNA"/>
</dbReference>
<keyword evidence="3" id="KW-1185">Reference proteome</keyword>
<protein>
    <submittedName>
        <fullName evidence="2">Putative iron-regulated membrane protein</fullName>
    </submittedName>
</protein>
<dbReference type="PANTHER" id="PTHR34219:SF5">
    <property type="entry name" value="BLR4505 PROTEIN"/>
    <property type="match status" value="1"/>
</dbReference>
<feature type="transmembrane region" description="Helical" evidence="1">
    <location>
        <begin position="258"/>
        <end position="277"/>
    </location>
</feature>